<dbReference type="AlphaFoldDB" id="Q1AUA5"/>
<dbReference type="HOGENOM" id="CLU_2048006_0_0_11"/>
<evidence type="ECO:0000313" key="2">
    <source>
        <dbReference type="Proteomes" id="UP000006637"/>
    </source>
</evidence>
<accession>Q1AUA5</accession>
<organism evidence="1 2">
    <name type="scientific">Rubrobacter xylanophilus (strain DSM 9941 / JCM 11954 / NBRC 16129 / PRD-1)</name>
    <dbReference type="NCBI Taxonomy" id="266117"/>
    <lineage>
        <taxon>Bacteria</taxon>
        <taxon>Bacillati</taxon>
        <taxon>Actinomycetota</taxon>
        <taxon>Rubrobacteria</taxon>
        <taxon>Rubrobacterales</taxon>
        <taxon>Rubrobacteraceae</taxon>
        <taxon>Rubrobacter</taxon>
    </lineage>
</organism>
<dbReference type="EMBL" id="CP000386">
    <property type="protein sequence ID" value="ABG05023.1"/>
    <property type="molecule type" value="Genomic_DNA"/>
</dbReference>
<dbReference type="KEGG" id="rxy:Rxyl_2078"/>
<evidence type="ECO:0000313" key="1">
    <source>
        <dbReference type="EMBL" id="ABG05023.1"/>
    </source>
</evidence>
<proteinExistence type="predicted"/>
<sequence>MTFHDSRRQAFWIIASHAGGKTRVLVLIPRRDNEVLPVFSSVEEAEAFLKLGAFAGYRAAEVGPEELVSRLSGPCKRVDRVALDPPPEAIFEGMVLDLVSMDRAEFVSVLARSAQKRPPV</sequence>
<protein>
    <recommendedName>
        <fullName evidence="3">SseB protein N-terminal domain-containing protein</fullName>
    </recommendedName>
</protein>
<keyword evidence="2" id="KW-1185">Reference proteome</keyword>
<dbReference type="RefSeq" id="WP_011565038.1">
    <property type="nucleotide sequence ID" value="NC_008148.1"/>
</dbReference>
<dbReference type="PhylomeDB" id="Q1AUA5"/>
<evidence type="ECO:0008006" key="3">
    <source>
        <dbReference type="Google" id="ProtNLM"/>
    </source>
</evidence>
<gene>
    <name evidence="1" type="ordered locus">Rxyl_2078</name>
</gene>
<dbReference type="Proteomes" id="UP000006637">
    <property type="component" value="Chromosome"/>
</dbReference>
<name>Q1AUA5_RUBXD</name>
<dbReference type="OrthoDB" id="5244495at2"/>
<reference evidence="1 2" key="1">
    <citation type="submission" date="2006-06" db="EMBL/GenBank/DDBJ databases">
        <title>Complete sequence of Rubrobacter xylanophilus DSM 9941.</title>
        <authorList>
            <consortium name="US DOE Joint Genome Institute"/>
            <person name="Copeland A."/>
            <person name="Lucas S."/>
            <person name="Lapidus A."/>
            <person name="Barry K."/>
            <person name="Detter J.C."/>
            <person name="Glavina del Rio T."/>
            <person name="Hammon N."/>
            <person name="Israni S."/>
            <person name="Dalin E."/>
            <person name="Tice H."/>
            <person name="Pitluck S."/>
            <person name="Munk A.C."/>
            <person name="Brettin T."/>
            <person name="Bruce D."/>
            <person name="Han C."/>
            <person name="Tapia R."/>
            <person name="Gilna P."/>
            <person name="Schmutz J."/>
            <person name="Larimer F."/>
            <person name="Land M."/>
            <person name="Hauser L."/>
            <person name="Kyrpides N."/>
            <person name="Lykidis A."/>
            <person name="da Costa M.S."/>
            <person name="Rainey F.A."/>
            <person name="Empadinhas N."/>
            <person name="Jolivet E."/>
            <person name="Battista J.R."/>
            <person name="Richardson P."/>
        </authorList>
    </citation>
    <scope>NUCLEOTIDE SEQUENCE [LARGE SCALE GENOMIC DNA]</scope>
    <source>
        <strain evidence="2">DSM 9941 / NBRC 16129 / PRD-1</strain>
    </source>
</reference>